<dbReference type="GO" id="GO:0035567">
    <property type="term" value="P:non-canonical Wnt signaling pathway"/>
    <property type="evidence" value="ECO:0007669"/>
    <property type="project" value="TreeGrafter"/>
</dbReference>
<dbReference type="GO" id="GO:0060070">
    <property type="term" value="P:canonical Wnt signaling pathway"/>
    <property type="evidence" value="ECO:0007669"/>
    <property type="project" value="TreeGrafter"/>
</dbReference>
<feature type="signal peptide" evidence="6">
    <location>
        <begin position="1"/>
        <end position="27"/>
    </location>
</feature>
<feature type="chain" id="PRO_5037999646" description="FZ domain-containing protein" evidence="6">
    <location>
        <begin position="28"/>
        <end position="488"/>
    </location>
</feature>
<dbReference type="SMART" id="SM00063">
    <property type="entry name" value="FRI"/>
    <property type="match status" value="1"/>
</dbReference>
<evidence type="ECO:0000256" key="6">
    <source>
        <dbReference type="SAM" id="SignalP"/>
    </source>
</evidence>
<evidence type="ECO:0000256" key="4">
    <source>
        <dbReference type="SAM" id="MobiDB-lite"/>
    </source>
</evidence>
<proteinExistence type="predicted"/>
<feature type="region of interest" description="Disordered" evidence="4">
    <location>
        <begin position="169"/>
        <end position="219"/>
    </location>
</feature>
<dbReference type="CDD" id="cd07066">
    <property type="entry name" value="CRD_FZ"/>
    <property type="match status" value="1"/>
</dbReference>
<evidence type="ECO:0000259" key="7">
    <source>
        <dbReference type="PROSITE" id="PS50038"/>
    </source>
</evidence>
<dbReference type="OMA" id="PVIANMS"/>
<evidence type="ECO:0000256" key="2">
    <source>
        <dbReference type="ARBA" id="ARBA00023157"/>
    </source>
</evidence>
<comment type="caution">
    <text evidence="3">Lacks conserved residue(s) required for the propagation of feature annotation.</text>
</comment>
<dbReference type="GO" id="GO:0042813">
    <property type="term" value="F:Wnt receptor activity"/>
    <property type="evidence" value="ECO:0007669"/>
    <property type="project" value="TreeGrafter"/>
</dbReference>
<feature type="transmembrane region" description="Helical" evidence="5">
    <location>
        <begin position="272"/>
        <end position="298"/>
    </location>
</feature>
<evidence type="ECO:0000256" key="3">
    <source>
        <dbReference type="PROSITE-ProRule" id="PRU00090"/>
    </source>
</evidence>
<feature type="compositionally biased region" description="Basic and acidic residues" evidence="4">
    <location>
        <begin position="205"/>
        <end position="216"/>
    </location>
</feature>
<evidence type="ECO:0000256" key="1">
    <source>
        <dbReference type="ARBA" id="ARBA00022473"/>
    </source>
</evidence>
<keyword evidence="5" id="KW-1133">Transmembrane helix</keyword>
<evidence type="ECO:0000313" key="9">
    <source>
        <dbReference type="Proteomes" id="UP000887568"/>
    </source>
</evidence>
<dbReference type="InterPro" id="IPR036790">
    <property type="entry name" value="Frizzled_dom_sf"/>
</dbReference>
<reference evidence="8" key="1">
    <citation type="submission" date="2022-11" db="UniProtKB">
        <authorList>
            <consortium name="EnsemblMetazoa"/>
        </authorList>
    </citation>
    <scope>IDENTIFICATION</scope>
</reference>
<dbReference type="GO" id="GO:0005886">
    <property type="term" value="C:plasma membrane"/>
    <property type="evidence" value="ECO:0007669"/>
    <property type="project" value="TreeGrafter"/>
</dbReference>
<name>A0A914ADR7_PATMI</name>
<dbReference type="GeneID" id="119732499"/>
<keyword evidence="9" id="KW-1185">Reference proteome</keyword>
<feature type="compositionally biased region" description="Low complexity" evidence="4">
    <location>
        <begin position="171"/>
        <end position="204"/>
    </location>
</feature>
<keyword evidence="5" id="KW-0812">Transmembrane</keyword>
<protein>
    <recommendedName>
        <fullName evidence="7">FZ domain-containing protein</fullName>
    </recommendedName>
</protein>
<feature type="domain" description="FZ" evidence="7">
    <location>
        <begin position="25"/>
        <end position="144"/>
    </location>
</feature>
<evidence type="ECO:0000313" key="8">
    <source>
        <dbReference type="EnsemblMetazoa" id="XP_038061952.1"/>
    </source>
</evidence>
<dbReference type="OrthoDB" id="9991628at2759"/>
<dbReference type="PANTHER" id="PTHR11309">
    <property type="entry name" value="FRIZZLED"/>
    <property type="match status" value="1"/>
</dbReference>
<dbReference type="EnsemblMetazoa" id="XM_038206024.1">
    <property type="protein sequence ID" value="XP_038061952.1"/>
    <property type="gene ID" value="LOC119732499"/>
</dbReference>
<feature type="region of interest" description="Disordered" evidence="4">
    <location>
        <begin position="440"/>
        <end position="476"/>
    </location>
</feature>
<evidence type="ECO:0000256" key="5">
    <source>
        <dbReference type="SAM" id="Phobius"/>
    </source>
</evidence>
<sequence>MKSRRLEVALRIVVVVILAECATLATGTTCEEIPLEVCSALPYSQTGFPNSLGHASRDQIPPHLGSAFQTLIRIGCYDNSQLFLCAAAFPQCTADGRLLPPCRSLCEGAVSNCGFWFGFYPDLLDGIDCEAMPNSSDSSVCVGLNTPYPQATSEQNEDATLVFDATSQMKSTNSSSMPNSVSTSETLFFTPSPRQPTTTTSNPNKENKTEEDEGRKPANSTLFNYYFTSEVVGQRSTESKGGHKMTDSIDKAVRTDRNSQGGSKNSSAVPTLGIVLSVLSCAGIVVLLISCAFFRKAFGKPFGSRRRKPREGAFYTNPAFSDLPQGPTVTNTNGESLGAKQQPYTLEDLPPHPASVDARPRPLQHATPNVYQQEPGGFVEQNLFTVAHSPRPDHAIEVGHLKTSVSLNAEIENPSSAEKRHRITSDLVYSNTATSVAMDTNANEQGGNASRKDGSNGTATAPPSVESFPMVSSNMDDGDMIIANPIAC</sequence>
<dbReference type="InterPro" id="IPR020067">
    <property type="entry name" value="Frizzled_dom"/>
</dbReference>
<keyword evidence="6" id="KW-0732">Signal</keyword>
<dbReference type="SUPFAM" id="SSF63501">
    <property type="entry name" value="Frizzled cysteine-rich domain"/>
    <property type="match status" value="1"/>
</dbReference>
<organism evidence="8 9">
    <name type="scientific">Patiria miniata</name>
    <name type="common">Bat star</name>
    <name type="synonym">Asterina miniata</name>
    <dbReference type="NCBI Taxonomy" id="46514"/>
    <lineage>
        <taxon>Eukaryota</taxon>
        <taxon>Metazoa</taxon>
        <taxon>Echinodermata</taxon>
        <taxon>Eleutherozoa</taxon>
        <taxon>Asterozoa</taxon>
        <taxon>Asteroidea</taxon>
        <taxon>Valvatacea</taxon>
        <taxon>Valvatida</taxon>
        <taxon>Asterinidae</taxon>
        <taxon>Patiria</taxon>
    </lineage>
</organism>
<dbReference type="Proteomes" id="UP000887568">
    <property type="component" value="Unplaced"/>
</dbReference>
<dbReference type="Gene3D" id="1.10.2000.10">
    <property type="entry name" value="Frizzled cysteine-rich domain"/>
    <property type="match status" value="1"/>
</dbReference>
<accession>A0A914ADR7</accession>
<dbReference type="Pfam" id="PF01392">
    <property type="entry name" value="Fz"/>
    <property type="match status" value="1"/>
</dbReference>
<dbReference type="PANTHER" id="PTHR11309:SF47">
    <property type="entry name" value="FRIZZLED"/>
    <property type="match status" value="1"/>
</dbReference>
<dbReference type="AlphaFoldDB" id="A0A914ADR7"/>
<keyword evidence="2" id="KW-1015">Disulfide bond</keyword>
<keyword evidence="1" id="KW-0217">Developmental protein</keyword>
<dbReference type="InterPro" id="IPR015526">
    <property type="entry name" value="Frizzled/SFRP"/>
</dbReference>
<keyword evidence="5" id="KW-0472">Membrane</keyword>
<dbReference type="PROSITE" id="PS50038">
    <property type="entry name" value="FZ"/>
    <property type="match status" value="1"/>
</dbReference>
<dbReference type="RefSeq" id="XP_038061952.1">
    <property type="nucleotide sequence ID" value="XM_038206024.1"/>
</dbReference>
<dbReference type="GO" id="GO:0017147">
    <property type="term" value="F:Wnt-protein binding"/>
    <property type="evidence" value="ECO:0007669"/>
    <property type="project" value="TreeGrafter"/>
</dbReference>